<dbReference type="HOGENOM" id="CLU_718152_0_0_1"/>
<proteinExistence type="predicted"/>
<evidence type="ECO:0000256" key="1">
    <source>
        <dbReference type="ARBA" id="ARBA00023054"/>
    </source>
</evidence>
<keyword evidence="7" id="KW-1185">Reference proteome</keyword>
<sequence length="412" mass="45706">MQTQAMSKGSSAPPASLPPLQNLPSWSRSSLERRKQPKPLIRDQLEPIKTLEERTMDLENEERVNGLPRVVSAPSTSSDLNSNQRVKSLENSLDFLQAQHSQVLDNLHDEIERLKEENKALKFKIVMIAGGISTEGNVSSNQRDNNSQPEEAQIHSKKEPRKSSGSDKMRSCLPSQERVSSRSLQEKKVTSGTPATSGVKPGSARGSGKSRSANKQKTKPQVVNDKPLPPPNMAGSQHALSHKTPQAPFQKSVTDSQQVFMVTIRKDNSIEVHFPTESAPRSPTLSECKTIIKQQQEMNSKQAQELTRLKSDLREAANSNKWSSDTYLLTKSYVKGGDAISSGGEWPHGNRPLPKLPMRDQSVSGKATSRVRVTSENVSLPMLRPNINSTVADRRRRQQAILRGRPGRKDFF</sequence>
<feature type="region of interest" description="Disordered" evidence="3">
    <location>
        <begin position="340"/>
        <end position="367"/>
    </location>
</feature>
<evidence type="ECO:0008006" key="8">
    <source>
        <dbReference type="Google" id="ProtNLM"/>
    </source>
</evidence>
<dbReference type="PhylomeDB" id="A7SXS9"/>
<gene>
    <name evidence="6" type="ORF">NEMVEDRAFT_v1g237587</name>
</gene>
<feature type="coiled-coil region" evidence="2">
    <location>
        <begin position="86"/>
        <end position="124"/>
    </location>
</feature>
<feature type="domain" description="CCDC92/74 N-terminal" evidence="4">
    <location>
        <begin position="83"/>
        <end position="139"/>
    </location>
</feature>
<evidence type="ECO:0000313" key="7">
    <source>
        <dbReference type="Proteomes" id="UP000001593"/>
    </source>
</evidence>
<dbReference type="Pfam" id="PF14917">
    <property type="entry name" value="CCDC74_C"/>
    <property type="match status" value="1"/>
</dbReference>
<feature type="compositionally biased region" description="Polar residues" evidence="3">
    <location>
        <begin position="173"/>
        <end position="183"/>
    </location>
</feature>
<reference evidence="6 7" key="1">
    <citation type="journal article" date="2007" name="Science">
        <title>Sea anemone genome reveals ancestral eumetazoan gene repertoire and genomic organization.</title>
        <authorList>
            <person name="Putnam N.H."/>
            <person name="Srivastava M."/>
            <person name="Hellsten U."/>
            <person name="Dirks B."/>
            <person name="Chapman J."/>
            <person name="Salamov A."/>
            <person name="Terry A."/>
            <person name="Shapiro H."/>
            <person name="Lindquist E."/>
            <person name="Kapitonov V.V."/>
            <person name="Jurka J."/>
            <person name="Genikhovich G."/>
            <person name="Grigoriev I.V."/>
            <person name="Lucas S.M."/>
            <person name="Steele R.E."/>
            <person name="Finnerty J.R."/>
            <person name="Technau U."/>
            <person name="Martindale M.Q."/>
            <person name="Rokhsar D.S."/>
        </authorList>
    </citation>
    <scope>NUCLEOTIDE SEQUENCE [LARGE SCALE GENOMIC DNA]</scope>
    <source>
        <strain evidence="7">CH2 X CH6</strain>
    </source>
</reference>
<evidence type="ECO:0000259" key="4">
    <source>
        <dbReference type="Pfam" id="PF14916"/>
    </source>
</evidence>
<organism evidence="6 7">
    <name type="scientific">Nematostella vectensis</name>
    <name type="common">Starlet sea anemone</name>
    <dbReference type="NCBI Taxonomy" id="45351"/>
    <lineage>
        <taxon>Eukaryota</taxon>
        <taxon>Metazoa</taxon>
        <taxon>Cnidaria</taxon>
        <taxon>Anthozoa</taxon>
        <taxon>Hexacorallia</taxon>
        <taxon>Actiniaria</taxon>
        <taxon>Edwardsiidae</taxon>
        <taxon>Nematostella</taxon>
    </lineage>
</organism>
<dbReference type="AlphaFoldDB" id="A7SXS9"/>
<evidence type="ECO:0000256" key="3">
    <source>
        <dbReference type="SAM" id="MobiDB-lite"/>
    </source>
</evidence>
<feature type="compositionally biased region" description="Basic and acidic residues" evidence="3">
    <location>
        <begin position="152"/>
        <end position="170"/>
    </location>
</feature>
<dbReference type="Pfam" id="PF14916">
    <property type="entry name" value="CCDC92"/>
    <property type="match status" value="1"/>
</dbReference>
<dbReference type="STRING" id="45351.A7SXS9"/>
<feature type="compositionally biased region" description="Polar residues" evidence="3">
    <location>
        <begin position="134"/>
        <end position="150"/>
    </location>
</feature>
<dbReference type="InParanoid" id="A7SXS9"/>
<dbReference type="Proteomes" id="UP000001593">
    <property type="component" value="Unassembled WGS sequence"/>
</dbReference>
<feature type="compositionally biased region" description="Basic and acidic residues" evidence="3">
    <location>
        <begin position="30"/>
        <end position="64"/>
    </location>
</feature>
<feature type="compositionally biased region" description="Polar residues" evidence="3">
    <location>
        <begin position="234"/>
        <end position="254"/>
    </location>
</feature>
<dbReference type="PANTHER" id="PTHR14882:SF5">
    <property type="entry name" value="COILED-COIL DOMAIN CONTAINING 74A"/>
    <property type="match status" value="1"/>
</dbReference>
<dbReference type="PANTHER" id="PTHR14882">
    <property type="entry name" value="COILED-COIL DOMAIN-CONTAINING 74A"/>
    <property type="match status" value="1"/>
</dbReference>
<evidence type="ECO:0000256" key="2">
    <source>
        <dbReference type="SAM" id="Coils"/>
    </source>
</evidence>
<feature type="compositionally biased region" description="Low complexity" evidence="3">
    <location>
        <begin position="202"/>
        <end position="211"/>
    </location>
</feature>
<dbReference type="eggNOG" id="ENOG502S0SP">
    <property type="taxonomic scope" value="Eukaryota"/>
</dbReference>
<dbReference type="InterPro" id="IPR029422">
    <property type="entry name" value="CCDC74_C"/>
</dbReference>
<dbReference type="InterPro" id="IPR039496">
    <property type="entry name" value="CCDC92/74_N"/>
</dbReference>
<dbReference type="EMBL" id="DS469896">
    <property type="protein sequence ID" value="EDO31476.1"/>
    <property type="molecule type" value="Genomic_DNA"/>
</dbReference>
<name>A7SXS9_NEMVE</name>
<feature type="compositionally biased region" description="Polar residues" evidence="3">
    <location>
        <begin position="73"/>
        <end position="86"/>
    </location>
</feature>
<keyword evidence="1 2" id="KW-0175">Coiled coil</keyword>
<dbReference type="OrthoDB" id="2155209at2759"/>
<protein>
    <recommendedName>
        <fullName evidence="8">CCDC92/74 N-terminal domain-containing protein</fullName>
    </recommendedName>
</protein>
<dbReference type="InterPro" id="IPR040370">
    <property type="entry name" value="CCDC74A/CCDC74B/CCDC92"/>
</dbReference>
<dbReference type="KEGG" id="nve:5502386"/>
<feature type="compositionally biased region" description="Low complexity" evidence="3">
    <location>
        <begin position="10"/>
        <end position="25"/>
    </location>
</feature>
<feature type="region of interest" description="Disordered" evidence="3">
    <location>
        <begin position="1"/>
        <end position="86"/>
    </location>
</feature>
<feature type="region of interest" description="Disordered" evidence="3">
    <location>
        <begin position="134"/>
        <end position="254"/>
    </location>
</feature>
<evidence type="ECO:0000259" key="5">
    <source>
        <dbReference type="Pfam" id="PF14917"/>
    </source>
</evidence>
<accession>A7SXS9</accession>
<feature type="domain" description="Coiled coil protein 74 C-terminal" evidence="5">
    <location>
        <begin position="275"/>
        <end position="408"/>
    </location>
</feature>
<dbReference type="OMA" id="MERSMEF"/>
<evidence type="ECO:0000313" key="6">
    <source>
        <dbReference type="EMBL" id="EDO31476.1"/>
    </source>
</evidence>